<dbReference type="GO" id="GO:0005886">
    <property type="term" value="C:plasma membrane"/>
    <property type="evidence" value="ECO:0007669"/>
    <property type="project" value="TreeGrafter"/>
</dbReference>
<feature type="transmembrane region" description="Helical" evidence="3">
    <location>
        <begin position="1559"/>
        <end position="1583"/>
    </location>
</feature>
<feature type="transmembrane region" description="Helical" evidence="3">
    <location>
        <begin position="657"/>
        <end position="680"/>
    </location>
</feature>
<evidence type="ECO:0000256" key="1">
    <source>
        <dbReference type="ARBA" id="ARBA00022737"/>
    </source>
</evidence>
<feature type="transmembrane region" description="Helical" evidence="3">
    <location>
        <begin position="1321"/>
        <end position="1339"/>
    </location>
</feature>
<feature type="transmembrane region" description="Helical" evidence="3">
    <location>
        <begin position="1526"/>
        <end position="1547"/>
    </location>
</feature>
<feature type="transmembrane region" description="Helical" evidence="3">
    <location>
        <begin position="990"/>
        <end position="1011"/>
    </location>
</feature>
<keyword evidence="3" id="KW-0472">Membrane</keyword>
<dbReference type="InterPro" id="IPR036770">
    <property type="entry name" value="Ankyrin_rpt-contain_sf"/>
</dbReference>
<comment type="caution">
    <text evidence="4">The sequence shown here is derived from an EMBL/GenBank/DDBJ whole genome shotgun (WGS) entry which is preliminary data.</text>
</comment>
<dbReference type="InterPro" id="IPR000048">
    <property type="entry name" value="IQ_motif_EF-hand-BS"/>
</dbReference>
<name>A0A0N1ILH9_LEPSE</name>
<keyword evidence="1" id="KW-0677">Repeat</keyword>
<dbReference type="Pfam" id="PF12796">
    <property type="entry name" value="Ank_2"/>
    <property type="match status" value="1"/>
</dbReference>
<feature type="transmembrane region" description="Helical" evidence="3">
    <location>
        <begin position="584"/>
        <end position="606"/>
    </location>
</feature>
<dbReference type="SUPFAM" id="SSF48403">
    <property type="entry name" value="Ankyrin repeat"/>
    <property type="match status" value="1"/>
</dbReference>
<feature type="transmembrane region" description="Helical" evidence="3">
    <location>
        <begin position="1467"/>
        <end position="1492"/>
    </location>
</feature>
<feature type="transmembrane region" description="Helical" evidence="3">
    <location>
        <begin position="1296"/>
        <end position="1314"/>
    </location>
</feature>
<feature type="transmembrane region" description="Helical" evidence="3">
    <location>
        <begin position="553"/>
        <end position="572"/>
    </location>
</feature>
<dbReference type="VEuPathDB" id="TriTrypDB:Lsey_0055_0080"/>
<dbReference type="InterPro" id="IPR002110">
    <property type="entry name" value="Ankyrin_rpt"/>
</dbReference>
<dbReference type="PANTHER" id="PTHR24186">
    <property type="entry name" value="PROTEIN PHOSPHATASE 1 REGULATORY SUBUNIT"/>
    <property type="match status" value="1"/>
</dbReference>
<evidence type="ECO:0000256" key="3">
    <source>
        <dbReference type="SAM" id="Phobius"/>
    </source>
</evidence>
<feature type="transmembrane region" description="Helical" evidence="3">
    <location>
        <begin position="626"/>
        <end position="645"/>
    </location>
</feature>
<feature type="transmembrane region" description="Helical" evidence="3">
    <location>
        <begin position="1604"/>
        <end position="1634"/>
    </location>
</feature>
<keyword evidence="5" id="KW-1185">Reference proteome</keyword>
<proteinExistence type="predicted"/>
<evidence type="ECO:0000313" key="4">
    <source>
        <dbReference type="EMBL" id="KPI88295.1"/>
    </source>
</evidence>
<dbReference type="SMART" id="SM00248">
    <property type="entry name" value="ANK"/>
    <property type="match status" value="3"/>
</dbReference>
<dbReference type="Gene3D" id="1.25.40.20">
    <property type="entry name" value="Ankyrin repeat-containing domain"/>
    <property type="match status" value="1"/>
</dbReference>
<keyword evidence="3" id="KW-0812">Transmembrane</keyword>
<feature type="transmembrane region" description="Helical" evidence="3">
    <location>
        <begin position="1032"/>
        <end position="1052"/>
    </location>
</feature>
<reference evidence="4 5" key="1">
    <citation type="journal article" date="2015" name="PLoS Pathog.">
        <title>Leptomonas seymouri: Adaptations to the Dixenous Life Cycle Analyzed by Genome Sequencing, Transcriptome Profiling and Co-infection with Leishmania donovani.</title>
        <authorList>
            <person name="Kraeva N."/>
            <person name="Butenko A."/>
            <person name="Hlavacova J."/>
            <person name="Kostygov A."/>
            <person name="Myskova J."/>
            <person name="Grybchuk D."/>
            <person name="Lestinova T."/>
            <person name="Votypka J."/>
            <person name="Volf P."/>
            <person name="Opperdoes F."/>
            <person name="Flegontov P."/>
            <person name="Lukes J."/>
            <person name="Yurchenko V."/>
        </authorList>
    </citation>
    <scope>NUCLEOTIDE SEQUENCE [LARGE SCALE GENOMIC DNA]</scope>
    <source>
        <strain evidence="4 5">ATCC 30220</strain>
    </source>
</reference>
<accession>A0A0N1ILH9</accession>
<keyword evidence="3" id="KW-1133">Transmembrane helix</keyword>
<dbReference type="Proteomes" id="UP000038009">
    <property type="component" value="Unassembled WGS sequence"/>
</dbReference>
<evidence type="ECO:0000313" key="5">
    <source>
        <dbReference type="Proteomes" id="UP000038009"/>
    </source>
</evidence>
<organism evidence="4 5">
    <name type="scientific">Leptomonas seymouri</name>
    <dbReference type="NCBI Taxonomy" id="5684"/>
    <lineage>
        <taxon>Eukaryota</taxon>
        <taxon>Discoba</taxon>
        <taxon>Euglenozoa</taxon>
        <taxon>Kinetoplastea</taxon>
        <taxon>Metakinetoplastina</taxon>
        <taxon>Trypanosomatida</taxon>
        <taxon>Trypanosomatidae</taxon>
        <taxon>Leishmaniinae</taxon>
        <taxon>Leptomonas</taxon>
    </lineage>
</organism>
<feature type="transmembrane region" description="Helical" evidence="3">
    <location>
        <begin position="1100"/>
        <end position="1125"/>
    </location>
</feature>
<sequence length="2098" mass="238664">MSEDRPPLGAFLNEGSEHLFVPSPSFLEALRCGDARRIRQELAGCLRTECTWCDSEKNTLLHYAAAFGATECLLELLQSRVVFTFTQNAQGQTPLHVASQCARTITTVLLLVTKYGSTTMLDSQGNSFVHILLANSFIGESQILLIMESLLARSSVESLVNVSNGNGYTLYDVALQWHQGNAALLKLLLRRGAISGALIFHDMVETIITAEGEGRERVEARQRNAYALIELAAQADAEMIHRHRHERRKLTERERTKRFSLVSRENASAEVLWKKMSNDHRRIVEWQATVHRSVCLLQNIGRGFASRCALYRLAVQRREEIAAAERELARAAALGQEEASRIALVREEVAARGAAIDQEAVERRNVVEREEQRIVNDRLRAPQTPSSIEVSEKDSEVAVPCPSSSSSEAEEILPSQPSERVVVYLQSMARMRTQRRMFVRLRGNVVRIQRAWRRHYAKVLQRRRNAGAILLAELRRYHLREALHTYLVSHTGSRIRTVLREITHLVTLLVWRENFCSVFRDIVFTQRRRAVLSPPRPSRFHRLQQLSRKLEPFVLLAQAVVSLFLLLYMGCIPRTSVTKVHNRVDIAFICVQIIMSCCLPLCWWRIWEFAVELTALVCAASSHYGGAIVITLLMLKLPFVVRAFAPRHSGTCTYCRAIEYSAVYLMMFFPFGIAGIGATVRGTTLNSQLLTSQGNWGNVLLRLLSTVSPQYTVMLLVEKSTEYLELESLVPLHVQKDRYMLDNGEQLLRLRMPLVQLIFFQAVLLMYTWTAVAVGTHNAIRHHYDISDLTKLKLNKSRFRNEGKEALFDARRVANIEALGQQLDGVMRENDVRAAKEAVDASHYDHNTNFTVHRFVRRVQDTLGNASGAALSSQARQYVKSAQRAKDKPKWDCRNEDPQSRGSYDIEVIETALGMVERRSFGERIVQRQWTGALLRKEMNWIICGMLVMASVRPNLYAMEAAFSAVFAVEFLVSLYFLRIEFIFSHYIRLILRLFCVVVGFVPQAVPFVAFRCLRLVEGWSRLFSIPGMVRWALLYLVISFVTIWMISYVAALQMLSLSQLHEHKSICSSKGECLAISIRELVLPAFTPEHIDPATEAPVMAMLVLFTHFCFIPFVLVIALHPLLRLSNFIGRFLRLVVQSLHKDVVDYLENYLEGASWYTHWGLHCDVSVDIIVRLKMWLNDMRRRRIRVLCRSAHNSLITSFFFPQKSFVKGYEAMPEMVGSTVLTEIICRGEFATFKENSVLDGSKGRAATLLPMRFVIRSFYVHYANVILTFLSIAFLWVADASLERRDPRVIVSTVIHVVSTLVSLAVIPRDSTAIMTLVSALALLSAVVVILIPGRHYRGYYCLRFLSLLRIGQFQVFPFRETRRLLKMYIDSAVKILFPVAVIGGASYIAELLRAQFFMVTFDTGSWKWVRWDDPAEVAALRASVPYAVFLAAMPRSHTSRPNVQQTSDLFSTYFRCDAYIFYSIFSFWVLPAMCISTCLSYLFWIGANLRDTSRLMVNMTPLWEDPITRAAFSRYQWLYRYIGNVVLLVSLVFGCIFSPTTTATGNDLHFFLGFEVGFTLCGLVEAILSSCFAVHRCGRSSASWRACENHAKHLQVLVGDCVFLLCEIVQLLYYCIAIALCTMLLVESGSSLISPGNYATYFITLRFVFLLRMLSREFLLSLLGRALSMAFGVACIVVFFAGSASALADVYAAMTGVPFTAATWRAAFDAILRLTFTSAVPSHFDSYWMPFNATAAALAMPKAPATVYVVDQNFSASRLAFVLSAVGKAILSCVAGLVIGAVAVPVRAYFLQPLPTKSFLLYRTLCGGLQALVKFGMHNHDDMRPQARRRIQARKFSRLFTPQGIPSWALPHLLEELDICRPVRQRRFMYALRRLLEYLPTAERRHREVREYMHMWDIYRCGGPAHLLFSELSVYPPATPDSEVVNPYAAAPAGGANEDARTMRYVAPLRLVQALAFFELDFPADSSVGSKLWMDFFSVVQKMRGATLLQSLWRMHREQKAFDADPRRSTYERTLIVYLRRSFRKHKIRSNIRFLSFISFQEAMKYEREVFNPNTGHYDVLNRLRGHFSKLHASNDFWKHWRAAELNNAS</sequence>
<feature type="transmembrane region" description="Helical" evidence="3">
    <location>
        <begin position="1777"/>
        <end position="1798"/>
    </location>
</feature>
<protein>
    <submittedName>
        <fullName evidence="4">Uncharacterized protein</fullName>
    </submittedName>
</protein>
<dbReference type="PANTHER" id="PTHR24186:SF38">
    <property type="entry name" value="ANKYRIN REPEAT FAMILY PROTEIN"/>
    <property type="match status" value="1"/>
</dbReference>
<feature type="transmembrane region" description="Helical" evidence="3">
    <location>
        <begin position="1265"/>
        <end position="1284"/>
    </location>
</feature>
<feature type="transmembrane region" description="Helical" evidence="3">
    <location>
        <begin position="956"/>
        <end position="978"/>
    </location>
</feature>
<gene>
    <name evidence="4" type="ORF">ABL78_2594</name>
</gene>
<dbReference type="OrthoDB" id="271587at2759"/>
<dbReference type="SMART" id="SM00015">
    <property type="entry name" value="IQ"/>
    <property type="match status" value="3"/>
</dbReference>
<dbReference type="EMBL" id="LJSK01000055">
    <property type="protein sequence ID" value="KPI88295.1"/>
    <property type="molecule type" value="Genomic_DNA"/>
</dbReference>
<feature type="transmembrane region" description="Helical" evidence="3">
    <location>
        <begin position="1674"/>
        <end position="1696"/>
    </location>
</feature>
<evidence type="ECO:0000256" key="2">
    <source>
        <dbReference type="ARBA" id="ARBA00023043"/>
    </source>
</evidence>
<keyword evidence="2" id="KW-0040">ANK repeat</keyword>
<feature type="transmembrane region" description="Helical" evidence="3">
    <location>
        <begin position="1646"/>
        <end position="1662"/>
    </location>
</feature>
<dbReference type="OMA" id="VWRENFC"/>
<feature type="transmembrane region" description="Helical" evidence="3">
    <location>
        <begin position="1376"/>
        <end position="1397"/>
    </location>
</feature>